<dbReference type="PANTHER" id="PTHR10589:SF17">
    <property type="entry name" value="UBIQUITIN CARBOXYL-TERMINAL HYDROLASE"/>
    <property type="match status" value="1"/>
</dbReference>
<keyword evidence="3 8" id="KW-0645">Protease</keyword>
<evidence type="ECO:0000256" key="2">
    <source>
        <dbReference type="ARBA" id="ARBA00009326"/>
    </source>
</evidence>
<dbReference type="Proteomes" id="UP000799437">
    <property type="component" value="Unassembled WGS sequence"/>
</dbReference>
<evidence type="ECO:0000313" key="11">
    <source>
        <dbReference type="Proteomes" id="UP000799437"/>
    </source>
</evidence>
<evidence type="ECO:0000256" key="5">
    <source>
        <dbReference type="ARBA" id="ARBA00022801"/>
    </source>
</evidence>
<dbReference type="EMBL" id="ML996566">
    <property type="protein sequence ID" value="KAF2762069.1"/>
    <property type="molecule type" value="Genomic_DNA"/>
</dbReference>
<dbReference type="CDD" id="cd09616">
    <property type="entry name" value="Peptidase_C12_UCH_L1_L3"/>
    <property type="match status" value="1"/>
</dbReference>
<evidence type="ECO:0000256" key="6">
    <source>
        <dbReference type="ARBA" id="ARBA00022807"/>
    </source>
</evidence>
<dbReference type="PRINTS" id="PR00707">
    <property type="entry name" value="UBCTHYDRLASE"/>
</dbReference>
<dbReference type="GO" id="GO:0004843">
    <property type="term" value="F:cysteine-type deubiquitinase activity"/>
    <property type="evidence" value="ECO:0007669"/>
    <property type="project" value="UniProtKB-EC"/>
</dbReference>
<dbReference type="EC" id="3.4.19.12" evidence="8"/>
<keyword evidence="4 8" id="KW-0833">Ubl conjugation pathway</keyword>
<keyword evidence="5 8" id="KW-0378">Hydrolase</keyword>
<organism evidence="10 11">
    <name type="scientific">Pseudovirgaria hyperparasitica</name>
    <dbReference type="NCBI Taxonomy" id="470096"/>
    <lineage>
        <taxon>Eukaryota</taxon>
        <taxon>Fungi</taxon>
        <taxon>Dikarya</taxon>
        <taxon>Ascomycota</taxon>
        <taxon>Pezizomycotina</taxon>
        <taxon>Dothideomycetes</taxon>
        <taxon>Dothideomycetes incertae sedis</taxon>
        <taxon>Acrospermales</taxon>
        <taxon>Acrospermaceae</taxon>
        <taxon>Pseudovirgaria</taxon>
    </lineage>
</organism>
<evidence type="ECO:0000256" key="8">
    <source>
        <dbReference type="RuleBase" id="RU361215"/>
    </source>
</evidence>
<dbReference type="GeneID" id="54484353"/>
<dbReference type="GO" id="GO:0006511">
    <property type="term" value="P:ubiquitin-dependent protein catabolic process"/>
    <property type="evidence" value="ECO:0007669"/>
    <property type="project" value="UniProtKB-UniRule"/>
</dbReference>
<accession>A0A6A6WIH7</accession>
<proteinExistence type="inferred from homology"/>
<keyword evidence="11" id="KW-1185">Reference proteome</keyword>
<name>A0A6A6WIH7_9PEZI</name>
<evidence type="ECO:0000256" key="4">
    <source>
        <dbReference type="ARBA" id="ARBA00022786"/>
    </source>
</evidence>
<evidence type="ECO:0000256" key="7">
    <source>
        <dbReference type="PROSITE-ProRule" id="PRU01393"/>
    </source>
</evidence>
<dbReference type="InterPro" id="IPR036959">
    <property type="entry name" value="Peptidase_C12_UCH_sf"/>
</dbReference>
<feature type="domain" description="UCH catalytic" evidence="9">
    <location>
        <begin position="14"/>
        <end position="246"/>
    </location>
</feature>
<dbReference type="RefSeq" id="XP_033604520.1">
    <property type="nucleotide sequence ID" value="XM_033743299.1"/>
</dbReference>
<comment type="caution">
    <text evidence="7">Lacks conserved residue(s) required for the propagation of feature annotation.</text>
</comment>
<keyword evidence="6 8" id="KW-0788">Thiol protease</keyword>
<dbReference type="Pfam" id="PF01088">
    <property type="entry name" value="Peptidase_C12"/>
    <property type="match status" value="1"/>
</dbReference>
<evidence type="ECO:0000313" key="10">
    <source>
        <dbReference type="EMBL" id="KAF2762069.1"/>
    </source>
</evidence>
<dbReference type="SUPFAM" id="SSF54001">
    <property type="entry name" value="Cysteine proteinases"/>
    <property type="match status" value="1"/>
</dbReference>
<dbReference type="GO" id="GO:0016579">
    <property type="term" value="P:protein deubiquitination"/>
    <property type="evidence" value="ECO:0007669"/>
    <property type="project" value="TreeGrafter"/>
</dbReference>
<dbReference type="GO" id="GO:0005737">
    <property type="term" value="C:cytoplasm"/>
    <property type="evidence" value="ECO:0007669"/>
    <property type="project" value="TreeGrafter"/>
</dbReference>
<evidence type="ECO:0000259" key="9">
    <source>
        <dbReference type="PROSITE" id="PS52048"/>
    </source>
</evidence>
<dbReference type="Gene3D" id="3.40.532.10">
    <property type="entry name" value="Peptidase C12, ubiquitin carboxyl-terminal hydrolase"/>
    <property type="match status" value="1"/>
</dbReference>
<protein>
    <recommendedName>
        <fullName evidence="8">Ubiquitin carboxyl-terminal hydrolase</fullName>
        <ecNumber evidence="8">3.4.19.12</ecNumber>
    </recommendedName>
</protein>
<dbReference type="OrthoDB" id="427186at2759"/>
<dbReference type="AlphaFoldDB" id="A0A6A6WIH7"/>
<sequence>MSSATFIDDTGMKTYVPLENNPDVMTQLAHRLGASTALSFYDIYSMDEDVLNFIPRPAHALIFIAHADAFFKTRDEENNGMSEYDGCGADEPVLWIKQTIGHTCGLMALLHSMANGGARESIVPGSLADRLFRAAVPLKPKERAKLLYDSEELELIHQEYAQKGDSAAPSAADPNELHFISFVKADDNHLWELNGGMKGPVDRGELGQDLDVLSEKALDLGPKAFLRAAKEHGMSDIRFSIIAMAPTLE</sequence>
<evidence type="ECO:0000256" key="1">
    <source>
        <dbReference type="ARBA" id="ARBA00000707"/>
    </source>
</evidence>
<evidence type="ECO:0000256" key="3">
    <source>
        <dbReference type="ARBA" id="ARBA00022670"/>
    </source>
</evidence>
<dbReference type="PANTHER" id="PTHR10589">
    <property type="entry name" value="UBIQUITIN CARBOXYL-TERMINAL HYDROLASE"/>
    <property type="match status" value="1"/>
</dbReference>
<dbReference type="InterPro" id="IPR001578">
    <property type="entry name" value="Peptidase_C12_UCH"/>
</dbReference>
<reference evidence="10" key="1">
    <citation type="journal article" date="2020" name="Stud. Mycol.">
        <title>101 Dothideomycetes genomes: a test case for predicting lifestyles and emergence of pathogens.</title>
        <authorList>
            <person name="Haridas S."/>
            <person name="Albert R."/>
            <person name="Binder M."/>
            <person name="Bloem J."/>
            <person name="Labutti K."/>
            <person name="Salamov A."/>
            <person name="Andreopoulos B."/>
            <person name="Baker S."/>
            <person name="Barry K."/>
            <person name="Bills G."/>
            <person name="Bluhm B."/>
            <person name="Cannon C."/>
            <person name="Castanera R."/>
            <person name="Culley D."/>
            <person name="Daum C."/>
            <person name="Ezra D."/>
            <person name="Gonzalez J."/>
            <person name="Henrissat B."/>
            <person name="Kuo A."/>
            <person name="Liang C."/>
            <person name="Lipzen A."/>
            <person name="Lutzoni F."/>
            <person name="Magnuson J."/>
            <person name="Mondo S."/>
            <person name="Nolan M."/>
            <person name="Ohm R."/>
            <person name="Pangilinan J."/>
            <person name="Park H.-J."/>
            <person name="Ramirez L."/>
            <person name="Alfaro M."/>
            <person name="Sun H."/>
            <person name="Tritt A."/>
            <person name="Yoshinaga Y."/>
            <person name="Zwiers L.-H."/>
            <person name="Turgeon B."/>
            <person name="Goodwin S."/>
            <person name="Spatafora J."/>
            <person name="Crous P."/>
            <person name="Grigoriev I."/>
        </authorList>
    </citation>
    <scope>NUCLEOTIDE SEQUENCE</scope>
    <source>
        <strain evidence="10">CBS 121739</strain>
    </source>
</reference>
<dbReference type="InterPro" id="IPR038765">
    <property type="entry name" value="Papain-like_cys_pep_sf"/>
</dbReference>
<comment type="catalytic activity">
    <reaction evidence="1 8">
        <text>Thiol-dependent hydrolysis of ester, thioester, amide, peptide and isopeptide bonds formed by the C-terminal Gly of ubiquitin (a 76-residue protein attached to proteins as an intracellular targeting signal).</text>
        <dbReference type="EC" id="3.4.19.12"/>
    </reaction>
</comment>
<gene>
    <name evidence="10" type="ORF">EJ05DRAFT_473002</name>
</gene>
<comment type="similarity">
    <text evidence="2 7 8">Belongs to the peptidase C12 family.</text>
</comment>
<dbReference type="PROSITE" id="PS52048">
    <property type="entry name" value="UCH_DOMAIN"/>
    <property type="match status" value="1"/>
</dbReference>